<gene>
    <name evidence="12" type="ORF">ACFOGJ_09345</name>
</gene>
<dbReference type="RefSeq" id="WP_379899601.1">
    <property type="nucleotide sequence ID" value="NZ_JBHRTR010000023.1"/>
</dbReference>
<feature type="modified residue" description="4-aspartylphosphate" evidence="6">
    <location>
        <position position="977"/>
    </location>
</feature>
<dbReference type="InterPro" id="IPR036097">
    <property type="entry name" value="HisK_dim/P_sf"/>
</dbReference>
<evidence type="ECO:0000256" key="8">
    <source>
        <dbReference type="SAM" id="MobiDB-lite"/>
    </source>
</evidence>
<dbReference type="SUPFAM" id="SSF55781">
    <property type="entry name" value="GAF domain-like"/>
    <property type="match status" value="1"/>
</dbReference>
<dbReference type="PRINTS" id="PR00344">
    <property type="entry name" value="BCTRLSENSOR"/>
</dbReference>
<evidence type="ECO:0000256" key="6">
    <source>
        <dbReference type="PROSITE-ProRule" id="PRU00169"/>
    </source>
</evidence>
<dbReference type="InterPro" id="IPR003661">
    <property type="entry name" value="HisK_dim/P_dom"/>
</dbReference>
<dbReference type="SMART" id="SM00091">
    <property type="entry name" value="PAS"/>
    <property type="match status" value="2"/>
</dbReference>
<dbReference type="InterPro" id="IPR029016">
    <property type="entry name" value="GAF-like_dom_sf"/>
</dbReference>
<reference evidence="13" key="1">
    <citation type="journal article" date="2019" name="Int. J. Syst. Evol. Microbiol.">
        <title>The Global Catalogue of Microorganisms (GCM) 10K type strain sequencing project: providing services to taxonomists for standard genome sequencing and annotation.</title>
        <authorList>
            <consortium name="The Broad Institute Genomics Platform"/>
            <consortium name="The Broad Institute Genome Sequencing Center for Infectious Disease"/>
            <person name="Wu L."/>
            <person name="Ma J."/>
        </authorList>
    </citation>
    <scope>NUCLEOTIDE SEQUENCE [LARGE SCALE GENOMIC DNA]</scope>
    <source>
        <strain evidence="13">KCTC 42964</strain>
    </source>
</reference>
<dbReference type="EC" id="2.7.13.3" evidence="2"/>
<proteinExistence type="predicted"/>
<dbReference type="InterPro" id="IPR005467">
    <property type="entry name" value="His_kinase_dom"/>
</dbReference>
<evidence type="ECO:0000256" key="4">
    <source>
        <dbReference type="ARBA" id="ARBA00022679"/>
    </source>
</evidence>
<dbReference type="SMART" id="SM00065">
    <property type="entry name" value="GAF"/>
    <property type="match status" value="1"/>
</dbReference>
<dbReference type="Gene3D" id="3.30.450.40">
    <property type="match status" value="1"/>
</dbReference>
<dbReference type="Gene3D" id="3.40.50.2300">
    <property type="match status" value="2"/>
</dbReference>
<dbReference type="InterPro" id="IPR013656">
    <property type="entry name" value="PAS_4"/>
</dbReference>
<dbReference type="NCBIfam" id="TIGR00229">
    <property type="entry name" value="sensory_box"/>
    <property type="match status" value="2"/>
</dbReference>
<dbReference type="Pfam" id="PF13185">
    <property type="entry name" value="GAF_2"/>
    <property type="match status" value="1"/>
</dbReference>
<dbReference type="PANTHER" id="PTHR43065:SF42">
    <property type="entry name" value="TWO-COMPONENT SENSOR PPRA"/>
    <property type="match status" value="1"/>
</dbReference>
<feature type="modified residue" description="4-aspartylphosphate" evidence="6">
    <location>
        <position position="821"/>
    </location>
</feature>
<dbReference type="SMART" id="SM00448">
    <property type="entry name" value="REC"/>
    <property type="match status" value="2"/>
</dbReference>
<dbReference type="InterPro" id="IPR036890">
    <property type="entry name" value="HATPase_C_sf"/>
</dbReference>
<dbReference type="PROSITE" id="PS50109">
    <property type="entry name" value="HIS_KIN"/>
    <property type="match status" value="1"/>
</dbReference>
<keyword evidence="3 6" id="KW-0597">Phosphoprotein</keyword>
<evidence type="ECO:0000259" key="11">
    <source>
        <dbReference type="PROSITE" id="PS50112"/>
    </source>
</evidence>
<dbReference type="SUPFAM" id="SSF52172">
    <property type="entry name" value="CheY-like"/>
    <property type="match status" value="2"/>
</dbReference>
<comment type="catalytic activity">
    <reaction evidence="1">
        <text>ATP + protein L-histidine = ADP + protein N-phospho-L-histidine.</text>
        <dbReference type="EC" id="2.7.13.3"/>
    </reaction>
</comment>
<dbReference type="Gene3D" id="3.30.565.10">
    <property type="entry name" value="Histidine kinase-like ATPase, C-terminal domain"/>
    <property type="match status" value="1"/>
</dbReference>
<dbReference type="InterPro" id="IPR001789">
    <property type="entry name" value="Sig_transdc_resp-reg_receiver"/>
</dbReference>
<dbReference type="SUPFAM" id="SSF55785">
    <property type="entry name" value="PYP-like sensor domain (PAS domain)"/>
    <property type="match status" value="2"/>
</dbReference>
<dbReference type="Gene3D" id="3.30.450.20">
    <property type="entry name" value="PAS domain"/>
    <property type="match status" value="2"/>
</dbReference>
<keyword evidence="5" id="KW-0418">Kinase</keyword>
<dbReference type="InterPro" id="IPR003594">
    <property type="entry name" value="HATPase_dom"/>
</dbReference>
<feature type="region of interest" description="Disordered" evidence="8">
    <location>
        <begin position="748"/>
        <end position="767"/>
    </location>
</feature>
<evidence type="ECO:0000259" key="10">
    <source>
        <dbReference type="PROSITE" id="PS50110"/>
    </source>
</evidence>
<feature type="domain" description="Response regulatory" evidence="10">
    <location>
        <begin position="771"/>
        <end position="887"/>
    </location>
</feature>
<name>A0ABV7KYQ4_9PROT</name>
<dbReference type="SUPFAM" id="SSF55874">
    <property type="entry name" value="ATPase domain of HSP90 chaperone/DNA topoisomerase II/histidine kinase"/>
    <property type="match status" value="1"/>
</dbReference>
<evidence type="ECO:0000256" key="2">
    <source>
        <dbReference type="ARBA" id="ARBA00012438"/>
    </source>
</evidence>
<keyword evidence="13" id="KW-1185">Reference proteome</keyword>
<dbReference type="PROSITE" id="PS50112">
    <property type="entry name" value="PAS"/>
    <property type="match status" value="1"/>
</dbReference>
<accession>A0ABV7KYQ4</accession>
<dbReference type="CDD" id="cd00130">
    <property type="entry name" value="PAS"/>
    <property type="match status" value="1"/>
</dbReference>
<keyword evidence="7" id="KW-0175">Coiled coil</keyword>
<evidence type="ECO:0000256" key="5">
    <source>
        <dbReference type="ARBA" id="ARBA00022777"/>
    </source>
</evidence>
<dbReference type="Pfam" id="PF08448">
    <property type="entry name" value="PAS_4"/>
    <property type="match status" value="2"/>
</dbReference>
<dbReference type="Proteomes" id="UP001595528">
    <property type="component" value="Unassembled WGS sequence"/>
</dbReference>
<keyword evidence="4" id="KW-0808">Transferase</keyword>
<dbReference type="Pfam" id="PF02518">
    <property type="entry name" value="HATPase_c"/>
    <property type="match status" value="1"/>
</dbReference>
<evidence type="ECO:0000313" key="13">
    <source>
        <dbReference type="Proteomes" id="UP001595528"/>
    </source>
</evidence>
<feature type="domain" description="Response regulatory" evidence="10">
    <location>
        <begin position="927"/>
        <end position="1042"/>
    </location>
</feature>
<dbReference type="InterPro" id="IPR011006">
    <property type="entry name" value="CheY-like_superfamily"/>
</dbReference>
<evidence type="ECO:0000259" key="9">
    <source>
        <dbReference type="PROSITE" id="PS50109"/>
    </source>
</evidence>
<feature type="domain" description="Histidine kinase" evidence="9">
    <location>
        <begin position="529"/>
        <end position="751"/>
    </location>
</feature>
<dbReference type="InterPro" id="IPR003018">
    <property type="entry name" value="GAF"/>
</dbReference>
<evidence type="ECO:0000256" key="1">
    <source>
        <dbReference type="ARBA" id="ARBA00000085"/>
    </source>
</evidence>
<dbReference type="InterPro" id="IPR004358">
    <property type="entry name" value="Sig_transdc_His_kin-like_C"/>
</dbReference>
<dbReference type="InterPro" id="IPR000014">
    <property type="entry name" value="PAS"/>
</dbReference>
<evidence type="ECO:0000256" key="3">
    <source>
        <dbReference type="ARBA" id="ARBA00022553"/>
    </source>
</evidence>
<dbReference type="SMART" id="SM00387">
    <property type="entry name" value="HATPase_c"/>
    <property type="match status" value="1"/>
</dbReference>
<evidence type="ECO:0000256" key="7">
    <source>
        <dbReference type="SAM" id="Coils"/>
    </source>
</evidence>
<dbReference type="Gene3D" id="1.10.287.130">
    <property type="match status" value="1"/>
</dbReference>
<dbReference type="Pfam" id="PF00072">
    <property type="entry name" value="Response_reg"/>
    <property type="match status" value="2"/>
</dbReference>
<organism evidence="12 13">
    <name type="scientific">Marinibaculum pumilum</name>
    <dbReference type="NCBI Taxonomy" id="1766165"/>
    <lineage>
        <taxon>Bacteria</taxon>
        <taxon>Pseudomonadati</taxon>
        <taxon>Pseudomonadota</taxon>
        <taxon>Alphaproteobacteria</taxon>
        <taxon>Rhodospirillales</taxon>
        <taxon>Rhodospirillaceae</taxon>
        <taxon>Marinibaculum</taxon>
    </lineage>
</organism>
<feature type="domain" description="PAS" evidence="11">
    <location>
        <begin position="5"/>
        <end position="75"/>
    </location>
</feature>
<dbReference type="CDD" id="cd00082">
    <property type="entry name" value="HisKA"/>
    <property type="match status" value="1"/>
</dbReference>
<dbReference type="CDD" id="cd18161">
    <property type="entry name" value="REC_hyHK_blue-like"/>
    <property type="match status" value="1"/>
</dbReference>
<dbReference type="PROSITE" id="PS50110">
    <property type="entry name" value="RESPONSE_REGULATORY"/>
    <property type="match status" value="2"/>
</dbReference>
<dbReference type="PANTHER" id="PTHR43065">
    <property type="entry name" value="SENSOR HISTIDINE KINASE"/>
    <property type="match status" value="1"/>
</dbReference>
<sequence length="1044" mass="113222">MIQTDDIAFDILFEAAPNPYVLMDASFRLVWMNQAYLQVTMRTRDELVGRNMFEAFPSDPASESHRQLRTSLERVVQTRSADQIPLIHYAIPRPDGGFDERFWSATHTPLLGDDGAVRLILQHTVDVTELQVLRGLAARAPRHSAVTTQVEGSVLRHAQRIEETSRALAQERDQLRQLFQQAPSFMAVLEGPEHVYTLANDSYARLVGPRQLLGRSVAEVLPEVERQGFVRLLDQVYATGRPYVGQAERILLEDPGGGPPQEHFLDFVYQPIRDGAGQISGIFVQGHDLTRQKQAEAARRAETRALEVLNRTGAEVAAELDLDRLVTKITDAGVELSGARYGAFFYNVEAEIGAAYTLYALSGAPAEAFEGFPMPRATELFGPTYRGEEVVRCADVLVDPRYGRSGPHHGLPAGHLPVRSYLAVPVKSRSGDVIGGLFFGHPEPGMFSDRSERLVLGLAAQAAVAIDNARLFQAAERQIAQRREAENALQALNATLEEQVAARTAELRESEEALHHAQKMEAVGKLTGGIAHDFNNLLQVIAGNLQLLSKDVAGREKAEERLQNALAGVARGSKLAAQLLAFGRRQPLAPKVINAGRLIARLDDMLRRALGEGVELETVLAGGLWNTLADPTQVENALLNLAINARDAMDGHGRLTLEAGNAYLDEGYASRHDVTPGQYVMLAVTDTGRGMAAEVLDQAFEPFFTTKPEGQGTGLGLSQVYGFVRQSDGHVKIYSEPGEGTTVRIYLPRSDQAEDAPAPRDRGPVTGGSETILVVEDDENVRTTVVDMLSDLGYRVLMAKDAQSALIVIESGAAIDLLFTDVVMPGPLRSTELARKAKALLPGIAVLFTSGYTENAIVHGGRLDRDVELLSKPYAREDLAHKIREVLRRNSGTADAHSVGRQPVEVRAAEGRVDGADIPAAPAAGLRILLVEDDAMIRWSTADMLADLGHQVVEAGDAGAALAALDSDGPVDLLFADVGLPDRPGGELAVEVRRRHPRTGIVFATGRDEMPAEVADMPAPAPVLLVKPYDERRLSAALLAALPD</sequence>
<protein>
    <recommendedName>
        <fullName evidence="2">histidine kinase</fullName>
        <ecNumber evidence="2">2.7.13.3</ecNumber>
    </recommendedName>
</protein>
<feature type="coiled-coil region" evidence="7">
    <location>
        <begin position="475"/>
        <end position="513"/>
    </location>
</feature>
<dbReference type="SMART" id="SM00388">
    <property type="entry name" value="HisKA"/>
    <property type="match status" value="1"/>
</dbReference>
<dbReference type="EMBL" id="JBHRTR010000023">
    <property type="protein sequence ID" value="MFC3227434.1"/>
    <property type="molecule type" value="Genomic_DNA"/>
</dbReference>
<dbReference type="SUPFAM" id="SSF47384">
    <property type="entry name" value="Homodimeric domain of signal transducing histidine kinase"/>
    <property type="match status" value="1"/>
</dbReference>
<comment type="caution">
    <text evidence="12">The sequence shown here is derived from an EMBL/GenBank/DDBJ whole genome shotgun (WGS) entry which is preliminary data.</text>
</comment>
<evidence type="ECO:0000313" key="12">
    <source>
        <dbReference type="EMBL" id="MFC3227434.1"/>
    </source>
</evidence>
<dbReference type="InterPro" id="IPR035965">
    <property type="entry name" value="PAS-like_dom_sf"/>
</dbReference>